<protein>
    <recommendedName>
        <fullName evidence="3">Aspartokinase</fullName>
        <ecNumber evidence="2">2.7.2.4</ecNumber>
    </recommendedName>
    <alternativeName>
        <fullName evidence="8">Aspartate kinase</fullName>
    </alternativeName>
</protein>
<dbReference type="Pfam" id="PF22468">
    <property type="entry name" value="ACT_9"/>
    <property type="match status" value="1"/>
</dbReference>
<dbReference type="GO" id="GO:0005524">
    <property type="term" value="F:ATP binding"/>
    <property type="evidence" value="ECO:0007669"/>
    <property type="project" value="UniProtKB-KW"/>
</dbReference>
<reference evidence="12" key="1">
    <citation type="submission" date="2022-08" db="EMBL/GenBank/DDBJ databases">
        <title>Nisaea acidiphila sp. nov., isolated from a marine algal debris and emended description of the genus Nisaea Urios et al. 2008.</title>
        <authorList>
            <person name="Kwon K."/>
        </authorList>
    </citation>
    <scope>NUCLEOTIDE SEQUENCE</scope>
    <source>
        <strain evidence="12">MEBiC11861</strain>
    </source>
</reference>
<evidence type="ECO:0000256" key="4">
    <source>
        <dbReference type="ARBA" id="ARBA00022679"/>
    </source>
</evidence>
<feature type="domain" description="Aspartate/glutamate/uridylate kinase" evidence="10">
    <location>
        <begin position="10"/>
        <end position="304"/>
    </location>
</feature>
<proteinExistence type="inferred from homology"/>
<gene>
    <name evidence="12" type="ORF">NUH88_15700</name>
</gene>
<evidence type="ECO:0000259" key="10">
    <source>
        <dbReference type="Pfam" id="PF00696"/>
    </source>
</evidence>
<evidence type="ECO:0000313" key="13">
    <source>
        <dbReference type="Proteomes" id="UP001060336"/>
    </source>
</evidence>
<organism evidence="12 13">
    <name type="scientific">Nisaea acidiphila</name>
    <dbReference type="NCBI Taxonomy" id="1862145"/>
    <lineage>
        <taxon>Bacteria</taxon>
        <taxon>Pseudomonadati</taxon>
        <taxon>Pseudomonadota</taxon>
        <taxon>Alphaproteobacteria</taxon>
        <taxon>Rhodospirillales</taxon>
        <taxon>Thalassobaculaceae</taxon>
        <taxon>Nisaea</taxon>
    </lineage>
</organism>
<dbReference type="Gene3D" id="3.30.2130.10">
    <property type="entry name" value="VC0802-like"/>
    <property type="match status" value="1"/>
</dbReference>
<evidence type="ECO:0000256" key="7">
    <source>
        <dbReference type="ARBA" id="ARBA00022840"/>
    </source>
</evidence>
<keyword evidence="5" id="KW-0547">Nucleotide-binding</keyword>
<comment type="similarity">
    <text evidence="1">Belongs to the aspartokinase family.</text>
</comment>
<keyword evidence="13" id="KW-1185">Reference proteome</keyword>
<dbReference type="GO" id="GO:0009089">
    <property type="term" value="P:lysine biosynthetic process via diaminopimelate"/>
    <property type="evidence" value="ECO:0007669"/>
    <property type="project" value="TreeGrafter"/>
</dbReference>
<dbReference type="PANTHER" id="PTHR21499:SF3">
    <property type="entry name" value="ASPARTOKINASE"/>
    <property type="match status" value="1"/>
</dbReference>
<evidence type="ECO:0000256" key="9">
    <source>
        <dbReference type="ARBA" id="ARBA00047872"/>
    </source>
</evidence>
<evidence type="ECO:0000256" key="5">
    <source>
        <dbReference type="ARBA" id="ARBA00022741"/>
    </source>
</evidence>
<keyword evidence="4 12" id="KW-0808">Transferase</keyword>
<dbReference type="NCBIfam" id="NF006614">
    <property type="entry name" value="PRK09181.1"/>
    <property type="match status" value="1"/>
</dbReference>
<feature type="domain" description="Aspartokinase ACT" evidence="11">
    <location>
        <begin position="411"/>
        <end position="469"/>
    </location>
</feature>
<dbReference type="GO" id="GO:0004072">
    <property type="term" value="F:aspartate kinase activity"/>
    <property type="evidence" value="ECO:0007669"/>
    <property type="project" value="UniProtKB-EC"/>
</dbReference>
<dbReference type="EMBL" id="CP102480">
    <property type="protein sequence ID" value="UUX48840.1"/>
    <property type="molecule type" value="Genomic_DNA"/>
</dbReference>
<dbReference type="PANTHER" id="PTHR21499">
    <property type="entry name" value="ASPARTATE KINASE"/>
    <property type="match status" value="1"/>
</dbReference>
<evidence type="ECO:0000313" key="12">
    <source>
        <dbReference type="EMBL" id="UUX48840.1"/>
    </source>
</evidence>
<dbReference type="RefSeq" id="WP_257767342.1">
    <property type="nucleotide sequence ID" value="NZ_CP102480.1"/>
</dbReference>
<evidence type="ECO:0000256" key="1">
    <source>
        <dbReference type="ARBA" id="ARBA00010122"/>
    </source>
</evidence>
<evidence type="ECO:0000256" key="8">
    <source>
        <dbReference type="ARBA" id="ARBA00029629"/>
    </source>
</evidence>
<dbReference type="GO" id="GO:0009090">
    <property type="term" value="P:homoserine biosynthetic process"/>
    <property type="evidence" value="ECO:0007669"/>
    <property type="project" value="TreeGrafter"/>
</dbReference>
<dbReference type="InterPro" id="IPR036393">
    <property type="entry name" value="AceGlu_kinase-like_sf"/>
</dbReference>
<evidence type="ECO:0000256" key="3">
    <source>
        <dbReference type="ARBA" id="ARBA00016273"/>
    </source>
</evidence>
<dbReference type="Pfam" id="PF00696">
    <property type="entry name" value="AA_kinase"/>
    <property type="match status" value="1"/>
</dbReference>
<evidence type="ECO:0000259" key="11">
    <source>
        <dbReference type="Pfam" id="PF22468"/>
    </source>
</evidence>
<dbReference type="SUPFAM" id="SSF53633">
    <property type="entry name" value="Carbamate kinase-like"/>
    <property type="match status" value="1"/>
</dbReference>
<dbReference type="SUPFAM" id="SSF55021">
    <property type="entry name" value="ACT-like"/>
    <property type="match status" value="1"/>
</dbReference>
<dbReference type="CDD" id="cd04910">
    <property type="entry name" value="ACT_AK-Ectoine_1"/>
    <property type="match status" value="1"/>
</dbReference>
<dbReference type="InterPro" id="IPR054352">
    <property type="entry name" value="ACT_Aspartokinase"/>
</dbReference>
<evidence type="ECO:0000256" key="2">
    <source>
        <dbReference type="ARBA" id="ARBA00013059"/>
    </source>
</evidence>
<sequence>MLEPVSPRHTVEKIGGTSIANTDAVLKNVFLRAHTDADPYNRIFVVSAYAGMTDKLLEHKKTGAPGVFAQYAGAESDWAWGDALTRLADDMIAKNADVLADPASRRLADGFVRDRIEGMRNCLLDLQRLCTHGHFRLDRHLETVREMLAGLGEAHSAFNTSLLLKDNGINAVFVDLTGWRDDSEPCLDERIARALDGIDFAKELPIVTGYAHCNDGMVRRFDRGYTEVTFSRLAVVTEAREAVIHKEFHLSSADPKLVGEGSVRTIGQTNYDVADQLSNMGMEAVHPNAAKGLRQAGIPLRVRNTFDPADPGTMFREDYVSEDPRVEIVTGIKDLHMLEFFEQEMVGVKGYDTGILEALKRHNVRIVTKSSNANTITHYLAGSPKAVKRVIADLSEAFPTAEIATRKVALVSAIGSDMSVPELEATALTALAEAGIELLGVQRLSRKVDMMFILEEDRFEEAVKALHGALVETAENRDADRKAA</sequence>
<keyword evidence="6 12" id="KW-0418">Kinase</keyword>
<comment type="catalytic activity">
    <reaction evidence="9">
        <text>L-aspartate + ATP = 4-phospho-L-aspartate + ADP</text>
        <dbReference type="Rhea" id="RHEA:23776"/>
        <dbReference type="ChEBI" id="CHEBI:29991"/>
        <dbReference type="ChEBI" id="CHEBI:30616"/>
        <dbReference type="ChEBI" id="CHEBI:57535"/>
        <dbReference type="ChEBI" id="CHEBI:456216"/>
        <dbReference type="EC" id="2.7.2.4"/>
    </reaction>
</comment>
<accession>A0A9J7AN13</accession>
<keyword evidence="7" id="KW-0067">ATP-binding</keyword>
<dbReference type="InterPro" id="IPR001048">
    <property type="entry name" value="Asp/Glu/Uridylate_kinase"/>
</dbReference>
<dbReference type="KEGG" id="naci:NUH88_15700"/>
<dbReference type="EC" id="2.7.2.4" evidence="2"/>
<dbReference type="InterPro" id="IPR045865">
    <property type="entry name" value="ACT-like_dom_sf"/>
</dbReference>
<name>A0A9J7AN13_9PROT</name>
<dbReference type="AlphaFoldDB" id="A0A9J7AN13"/>
<dbReference type="GO" id="GO:0005829">
    <property type="term" value="C:cytosol"/>
    <property type="evidence" value="ECO:0007669"/>
    <property type="project" value="TreeGrafter"/>
</dbReference>
<dbReference type="Proteomes" id="UP001060336">
    <property type="component" value="Chromosome"/>
</dbReference>
<dbReference type="Gene3D" id="3.40.1160.10">
    <property type="entry name" value="Acetylglutamate kinase-like"/>
    <property type="match status" value="1"/>
</dbReference>
<evidence type="ECO:0000256" key="6">
    <source>
        <dbReference type="ARBA" id="ARBA00022777"/>
    </source>
</evidence>